<dbReference type="OrthoDB" id="10461267at2759"/>
<feature type="compositionally biased region" description="Pro residues" evidence="1">
    <location>
        <begin position="8"/>
        <end position="17"/>
    </location>
</feature>
<sequence length="104" mass="10736">MAGSCPASHPPAAPGPSPQGCSRSVHPPGCADMGVAPTQVQNFAFGVIEPYGFPMVPLTELAQIPVDGIISLRCGNCTTQLGVTGKFAGGVLYQFTYVIDEDVK</sequence>
<evidence type="ECO:0000256" key="1">
    <source>
        <dbReference type="SAM" id="MobiDB-lite"/>
    </source>
</evidence>
<organism evidence="2 3">
    <name type="scientific">Zosterops borbonicus</name>
    <dbReference type="NCBI Taxonomy" id="364589"/>
    <lineage>
        <taxon>Eukaryota</taxon>
        <taxon>Metazoa</taxon>
        <taxon>Chordata</taxon>
        <taxon>Craniata</taxon>
        <taxon>Vertebrata</taxon>
        <taxon>Euteleostomi</taxon>
        <taxon>Archelosauria</taxon>
        <taxon>Archosauria</taxon>
        <taxon>Dinosauria</taxon>
        <taxon>Saurischia</taxon>
        <taxon>Theropoda</taxon>
        <taxon>Coelurosauria</taxon>
        <taxon>Aves</taxon>
        <taxon>Neognathae</taxon>
        <taxon>Neoaves</taxon>
        <taxon>Telluraves</taxon>
        <taxon>Australaves</taxon>
        <taxon>Passeriformes</taxon>
        <taxon>Sylvioidea</taxon>
        <taxon>Zosteropidae</taxon>
        <taxon>Zosterops</taxon>
    </lineage>
</organism>
<protein>
    <submittedName>
        <fullName evidence="2">Uncharacterized protein</fullName>
    </submittedName>
</protein>
<gene>
    <name evidence="2" type="ORF">HGM15179_000534</name>
</gene>
<evidence type="ECO:0000313" key="3">
    <source>
        <dbReference type="Proteomes" id="UP000796761"/>
    </source>
</evidence>
<dbReference type="Proteomes" id="UP000796761">
    <property type="component" value="Unassembled WGS sequence"/>
</dbReference>
<keyword evidence="3" id="KW-1185">Reference proteome</keyword>
<name>A0A8K1GYA5_9PASS</name>
<evidence type="ECO:0000313" key="2">
    <source>
        <dbReference type="EMBL" id="TRZ26593.1"/>
    </source>
</evidence>
<accession>A0A8K1GYA5</accession>
<dbReference type="AlphaFoldDB" id="A0A8K1GYA5"/>
<feature type="region of interest" description="Disordered" evidence="1">
    <location>
        <begin position="1"/>
        <end position="25"/>
    </location>
</feature>
<proteinExistence type="predicted"/>
<dbReference type="EMBL" id="SWJQ01000009">
    <property type="protein sequence ID" value="TRZ26593.1"/>
    <property type="molecule type" value="Genomic_DNA"/>
</dbReference>
<reference evidence="2" key="1">
    <citation type="submission" date="2019-04" db="EMBL/GenBank/DDBJ databases">
        <title>Genome assembly of Zosterops borbonicus 15179.</title>
        <authorList>
            <person name="Leroy T."/>
            <person name="Anselmetti Y."/>
            <person name="Tilak M.-K."/>
            <person name="Nabholz B."/>
        </authorList>
    </citation>
    <scope>NUCLEOTIDE SEQUENCE</scope>
    <source>
        <strain evidence="2">HGM_15179</strain>
        <tissue evidence="2">Muscle</tissue>
    </source>
</reference>
<comment type="caution">
    <text evidence="2">The sequence shown here is derived from an EMBL/GenBank/DDBJ whole genome shotgun (WGS) entry which is preliminary data.</text>
</comment>